<evidence type="ECO:0000256" key="1">
    <source>
        <dbReference type="ARBA" id="ARBA00009802"/>
    </source>
</evidence>
<proteinExistence type="inferred from homology"/>
<evidence type="ECO:0000313" key="4">
    <source>
        <dbReference type="EMBL" id="PFH48816.1"/>
    </source>
</evidence>
<comment type="similarity">
    <text evidence="1">Belongs to the MBF1 family.</text>
</comment>
<dbReference type="EMBL" id="KZ302049">
    <property type="protein sequence ID" value="PFH48816.1"/>
    <property type="molecule type" value="Genomic_DNA"/>
</dbReference>
<comment type="function">
    <text evidence="2">Transcriptional coactivator that stimulates GCN4-dependent transcriptional activity by bridging the DNA-binding region of GCN4 and TBP (SPT15), thereby recruiting TBP to GCN4-bound promoters. Involved in induction of the ribosome quality control (RQC) pathway; a pathway that degrades nascent peptide chains during problematic translation. Required to prevent stalled ribosomes from frameshifting.</text>
</comment>
<feature type="domain" description="HTH cro/C1-type" evidence="3">
    <location>
        <begin position="8"/>
        <end position="63"/>
    </location>
</feature>
<organism evidence="4 5">
    <name type="scientific">Amanita thiersii Skay4041</name>
    <dbReference type="NCBI Taxonomy" id="703135"/>
    <lineage>
        <taxon>Eukaryota</taxon>
        <taxon>Fungi</taxon>
        <taxon>Dikarya</taxon>
        <taxon>Basidiomycota</taxon>
        <taxon>Agaricomycotina</taxon>
        <taxon>Agaricomycetes</taxon>
        <taxon>Agaricomycetidae</taxon>
        <taxon>Agaricales</taxon>
        <taxon>Pluteineae</taxon>
        <taxon>Amanitaceae</taxon>
        <taxon>Amanita</taxon>
    </lineage>
</organism>
<name>A0A2A9NM33_9AGAR</name>
<reference evidence="4 5" key="1">
    <citation type="submission" date="2014-02" db="EMBL/GenBank/DDBJ databases">
        <title>Transposable element dynamics among asymbiotic and ectomycorrhizal Amanita fungi.</title>
        <authorList>
            <consortium name="DOE Joint Genome Institute"/>
            <person name="Hess J."/>
            <person name="Skrede I."/>
            <person name="Wolfe B."/>
            <person name="LaButti K."/>
            <person name="Ohm R.A."/>
            <person name="Grigoriev I.V."/>
            <person name="Pringle A."/>
        </authorList>
    </citation>
    <scope>NUCLEOTIDE SEQUENCE [LARGE SCALE GENOMIC DNA]</scope>
    <source>
        <strain evidence="4 5">SKay4041</strain>
    </source>
</reference>
<dbReference type="SMART" id="SM00530">
    <property type="entry name" value="HTH_XRE"/>
    <property type="match status" value="1"/>
</dbReference>
<protein>
    <recommendedName>
        <fullName evidence="3">HTH cro/C1-type domain-containing protein</fullName>
    </recommendedName>
</protein>
<sequence length="70" mass="7181">MSDPMCKAVAAAKARTGLSYADIAGKVGSSEQHVIDICTGSKKPTQAEFDALARALGITTPLPHDSAHTA</sequence>
<dbReference type="SUPFAM" id="SSF47413">
    <property type="entry name" value="lambda repressor-like DNA-binding domains"/>
    <property type="match status" value="1"/>
</dbReference>
<dbReference type="Proteomes" id="UP000242287">
    <property type="component" value="Unassembled WGS sequence"/>
</dbReference>
<dbReference type="OrthoDB" id="3226546at2759"/>
<dbReference type="InterPro" id="IPR001387">
    <property type="entry name" value="Cro/C1-type_HTH"/>
</dbReference>
<evidence type="ECO:0000259" key="3">
    <source>
        <dbReference type="SMART" id="SM00530"/>
    </source>
</evidence>
<gene>
    <name evidence="4" type="ORF">AMATHDRAFT_64577</name>
</gene>
<dbReference type="GO" id="GO:0003677">
    <property type="term" value="F:DNA binding"/>
    <property type="evidence" value="ECO:0007669"/>
    <property type="project" value="InterPro"/>
</dbReference>
<dbReference type="CDD" id="cd00093">
    <property type="entry name" value="HTH_XRE"/>
    <property type="match status" value="1"/>
</dbReference>
<dbReference type="InterPro" id="IPR010982">
    <property type="entry name" value="Lambda_DNA-bd_dom_sf"/>
</dbReference>
<evidence type="ECO:0000256" key="2">
    <source>
        <dbReference type="ARBA" id="ARBA00035107"/>
    </source>
</evidence>
<dbReference type="Gene3D" id="1.10.260.40">
    <property type="entry name" value="lambda repressor-like DNA-binding domains"/>
    <property type="match status" value="1"/>
</dbReference>
<dbReference type="AlphaFoldDB" id="A0A2A9NM33"/>
<evidence type="ECO:0000313" key="5">
    <source>
        <dbReference type="Proteomes" id="UP000242287"/>
    </source>
</evidence>
<accession>A0A2A9NM33</accession>
<keyword evidence="5" id="KW-1185">Reference proteome</keyword>
<dbReference type="Pfam" id="PF13560">
    <property type="entry name" value="HTH_31"/>
    <property type="match status" value="1"/>
</dbReference>